<accession>A0A8J6ASH4</accession>
<reference evidence="1" key="1">
    <citation type="submission" date="2021-05" db="EMBL/GenBank/DDBJ databases">
        <title>A free-living protist that lacks canonical eukaryotic 1 DNA replication and segregation systems.</title>
        <authorList>
            <person name="Salas-Leiva D.E."/>
            <person name="Tromer E.C."/>
            <person name="Curtis B.A."/>
            <person name="Jerlstrom-Hultqvist J."/>
            <person name="Kolisko M."/>
            <person name="Yi Z."/>
            <person name="Salas-Leiva J.S."/>
            <person name="Gallot-Lavallee L."/>
            <person name="Kops G.J.P.L."/>
            <person name="Archibald J.M."/>
            <person name="Simpson A.G.B."/>
            <person name="Roger A.J."/>
        </authorList>
    </citation>
    <scope>NUCLEOTIDE SEQUENCE</scope>
    <source>
        <strain evidence="1">BICM</strain>
    </source>
</reference>
<dbReference type="EMBL" id="JAHDYR010000030">
    <property type="protein sequence ID" value="KAG9392923.1"/>
    <property type="molecule type" value="Genomic_DNA"/>
</dbReference>
<protein>
    <submittedName>
        <fullName evidence="1">Uncharacterized protein</fullName>
    </submittedName>
</protein>
<proteinExistence type="predicted"/>
<sequence length="192" mass="22843">MKFFTIKPAKLPFLFNDDVYVNQELPIRCRISDEVLGSLEIEISEVAEQPLFHWCGMTRSRYTLTVRRTMGGFDLLFIFPPQFHFNGFDVINERWLFKGQIEHAYKAALVHDVLISYQQSFGVLKKTYNLNLREMADFFFDQLLRANRGFADQNRAQIDLVVRGVKWKTEKLQERHRVRLIPPRTNYRSFLF</sequence>
<evidence type="ECO:0000313" key="1">
    <source>
        <dbReference type="EMBL" id="KAG9392923.1"/>
    </source>
</evidence>
<name>A0A8J6ASH4_9EUKA</name>
<dbReference type="Proteomes" id="UP000717585">
    <property type="component" value="Unassembled WGS sequence"/>
</dbReference>
<dbReference type="AlphaFoldDB" id="A0A8J6ASH4"/>
<organism evidence="1 2">
    <name type="scientific">Carpediemonas membranifera</name>
    <dbReference type="NCBI Taxonomy" id="201153"/>
    <lineage>
        <taxon>Eukaryota</taxon>
        <taxon>Metamonada</taxon>
        <taxon>Carpediemonas-like organisms</taxon>
        <taxon>Carpediemonas</taxon>
    </lineage>
</organism>
<gene>
    <name evidence="1" type="ORF">J8273_5735</name>
</gene>
<evidence type="ECO:0000313" key="2">
    <source>
        <dbReference type="Proteomes" id="UP000717585"/>
    </source>
</evidence>
<keyword evidence="2" id="KW-1185">Reference proteome</keyword>
<comment type="caution">
    <text evidence="1">The sequence shown here is derived from an EMBL/GenBank/DDBJ whole genome shotgun (WGS) entry which is preliminary data.</text>
</comment>